<feature type="chain" id="PRO_5027758644" description="Outer membrane lipoprotein carrier protein LolA" evidence="1">
    <location>
        <begin position="21"/>
        <end position="253"/>
    </location>
</feature>
<evidence type="ECO:0008006" key="3">
    <source>
        <dbReference type="Google" id="ProtNLM"/>
    </source>
</evidence>
<dbReference type="EMBL" id="DSTT01000003">
    <property type="protein sequence ID" value="HFK23534.1"/>
    <property type="molecule type" value="Genomic_DNA"/>
</dbReference>
<protein>
    <recommendedName>
        <fullName evidence="3">Outer membrane lipoprotein carrier protein LolA</fullName>
    </recommendedName>
</protein>
<name>A0A7C3J5U2_UNCW3</name>
<organism evidence="2">
    <name type="scientific">candidate division WOR-3 bacterium</name>
    <dbReference type="NCBI Taxonomy" id="2052148"/>
    <lineage>
        <taxon>Bacteria</taxon>
        <taxon>Bacteria division WOR-3</taxon>
    </lineage>
</organism>
<feature type="signal peptide" evidence="1">
    <location>
        <begin position="1"/>
        <end position="20"/>
    </location>
</feature>
<dbReference type="PROSITE" id="PS51257">
    <property type="entry name" value="PROKAR_LIPOPROTEIN"/>
    <property type="match status" value="1"/>
</dbReference>
<dbReference type="AlphaFoldDB" id="A0A7C3J5U2"/>
<accession>A0A7C3J5U2</accession>
<evidence type="ECO:0000313" key="2">
    <source>
        <dbReference type="EMBL" id="HFK23534.1"/>
    </source>
</evidence>
<gene>
    <name evidence="2" type="ORF">ENS15_02620</name>
</gene>
<sequence>MNKKISVIFFILSIFLSTHATGSACVDMIDSIFLNTKSMSGTYTKELKLPNKNYVTKVFFYEDFENNRKKYLIKDSENQTEIFILKDTVFIILPSEKKIFYYTGNDSLNFSSKFFNINLFDILKVIVTYSKKGSVETKNVKGVSYIKYENKDNPLMPTLLLKLNKDNLPEIVEIYDNNNSIVLQTFLKSYKENLPRSIKTLTNLYGNVLEENVTIKVLKINEILKDTIFTFERNGYKLEEFERYLKDAGITQW</sequence>
<reference evidence="2" key="1">
    <citation type="journal article" date="2020" name="mSystems">
        <title>Genome- and Community-Level Interaction Insights into Carbon Utilization and Element Cycling Functions of Hydrothermarchaeota in Hydrothermal Sediment.</title>
        <authorList>
            <person name="Zhou Z."/>
            <person name="Liu Y."/>
            <person name="Xu W."/>
            <person name="Pan J."/>
            <person name="Luo Z.H."/>
            <person name="Li M."/>
        </authorList>
    </citation>
    <scope>NUCLEOTIDE SEQUENCE [LARGE SCALE GENOMIC DNA]</scope>
    <source>
        <strain evidence="2">SpSt-464</strain>
    </source>
</reference>
<evidence type="ECO:0000256" key="1">
    <source>
        <dbReference type="SAM" id="SignalP"/>
    </source>
</evidence>
<comment type="caution">
    <text evidence="2">The sequence shown here is derived from an EMBL/GenBank/DDBJ whole genome shotgun (WGS) entry which is preliminary data.</text>
</comment>
<proteinExistence type="predicted"/>
<keyword evidence="1" id="KW-0732">Signal</keyword>